<gene>
    <name evidence="2" type="ORF">CNE99_07750</name>
</gene>
<dbReference type="AlphaFoldDB" id="A0A2A5WMV9"/>
<keyword evidence="1" id="KW-0812">Transmembrane</keyword>
<evidence type="ECO:0000256" key="1">
    <source>
        <dbReference type="SAM" id="Phobius"/>
    </source>
</evidence>
<dbReference type="EMBL" id="NTKD01000044">
    <property type="protein sequence ID" value="PDH37782.1"/>
    <property type="molecule type" value="Genomic_DNA"/>
</dbReference>
<feature type="transmembrane region" description="Helical" evidence="1">
    <location>
        <begin position="59"/>
        <end position="80"/>
    </location>
</feature>
<keyword evidence="1" id="KW-0472">Membrane</keyword>
<reference evidence="2 3" key="1">
    <citation type="submission" date="2017-08" db="EMBL/GenBank/DDBJ databases">
        <title>Fine stratification of microbial communities through a metagenomic profile of the photic zone.</title>
        <authorList>
            <person name="Haro-Moreno J.M."/>
            <person name="Lopez-Perez M."/>
            <person name="De La Torre J."/>
            <person name="Picazo A."/>
            <person name="Camacho A."/>
            <person name="Rodriguez-Valera F."/>
        </authorList>
    </citation>
    <scope>NUCLEOTIDE SEQUENCE [LARGE SCALE GENOMIC DNA]</scope>
    <source>
        <strain evidence="2">MED-G24</strain>
    </source>
</reference>
<keyword evidence="1" id="KW-1133">Transmembrane helix</keyword>
<organism evidence="2 3">
    <name type="scientific">OM182 bacterium MED-G24</name>
    <dbReference type="NCBI Taxonomy" id="1986255"/>
    <lineage>
        <taxon>Bacteria</taxon>
        <taxon>Pseudomonadati</taxon>
        <taxon>Pseudomonadota</taxon>
        <taxon>Gammaproteobacteria</taxon>
        <taxon>OMG group</taxon>
        <taxon>OM182 clade</taxon>
    </lineage>
</organism>
<feature type="transmembrane region" description="Helical" evidence="1">
    <location>
        <begin position="32"/>
        <end position="53"/>
    </location>
</feature>
<accession>A0A2A5WMV9</accession>
<name>A0A2A5WMV9_9GAMM</name>
<evidence type="ECO:0000313" key="2">
    <source>
        <dbReference type="EMBL" id="PDH37782.1"/>
    </source>
</evidence>
<protein>
    <submittedName>
        <fullName evidence="2">Uncharacterized protein</fullName>
    </submittedName>
</protein>
<dbReference type="Proteomes" id="UP000219327">
    <property type="component" value="Unassembled WGS sequence"/>
</dbReference>
<evidence type="ECO:0000313" key="3">
    <source>
        <dbReference type="Proteomes" id="UP000219327"/>
    </source>
</evidence>
<sequence length="92" mass="10513">MRQILRTLFSPLLKLVEDDQDKSYVYKRSHRTILVVMSLMFIALASFVFYLIPEGRYDYLLPVIVFGSAGVFGLIVAAVATDQGVARLWRSR</sequence>
<proteinExistence type="predicted"/>
<comment type="caution">
    <text evidence="2">The sequence shown here is derived from an EMBL/GenBank/DDBJ whole genome shotgun (WGS) entry which is preliminary data.</text>
</comment>